<keyword evidence="3" id="KW-1185">Reference proteome</keyword>
<proteinExistence type="predicted"/>
<dbReference type="Proteomes" id="UP000813385">
    <property type="component" value="Unassembled WGS sequence"/>
</dbReference>
<sequence>MFPQTFNMKFSAVVFGVAALFTASAIAAPAADNTIEVREVDSTNIHEVAALMAREELTKRNCSNCSGGIITCCSFGACYTIKCPK</sequence>
<dbReference type="EMBL" id="JAGPXD010000007">
    <property type="protein sequence ID" value="KAH7347293.1"/>
    <property type="molecule type" value="Genomic_DNA"/>
</dbReference>
<reference evidence="2" key="1">
    <citation type="journal article" date="2021" name="Nat. Commun.">
        <title>Genetic determinants of endophytism in the Arabidopsis root mycobiome.</title>
        <authorList>
            <person name="Mesny F."/>
            <person name="Miyauchi S."/>
            <person name="Thiergart T."/>
            <person name="Pickel B."/>
            <person name="Atanasova L."/>
            <person name="Karlsson M."/>
            <person name="Huettel B."/>
            <person name="Barry K.W."/>
            <person name="Haridas S."/>
            <person name="Chen C."/>
            <person name="Bauer D."/>
            <person name="Andreopoulos W."/>
            <person name="Pangilinan J."/>
            <person name="LaButti K."/>
            <person name="Riley R."/>
            <person name="Lipzen A."/>
            <person name="Clum A."/>
            <person name="Drula E."/>
            <person name="Henrissat B."/>
            <person name="Kohler A."/>
            <person name="Grigoriev I.V."/>
            <person name="Martin F.M."/>
            <person name="Hacquard S."/>
        </authorList>
    </citation>
    <scope>NUCLEOTIDE SEQUENCE</scope>
    <source>
        <strain evidence="2">MPI-CAGE-AT-0016</strain>
    </source>
</reference>
<feature type="chain" id="PRO_5035473515" evidence="1">
    <location>
        <begin position="28"/>
        <end position="85"/>
    </location>
</feature>
<dbReference type="AlphaFoldDB" id="A0A8K0T6X9"/>
<accession>A0A8K0T6X9</accession>
<evidence type="ECO:0000256" key="1">
    <source>
        <dbReference type="SAM" id="SignalP"/>
    </source>
</evidence>
<gene>
    <name evidence="2" type="ORF">B0T11DRAFT_333412</name>
</gene>
<organism evidence="2 3">
    <name type="scientific">Plectosphaerella cucumerina</name>
    <dbReference type="NCBI Taxonomy" id="40658"/>
    <lineage>
        <taxon>Eukaryota</taxon>
        <taxon>Fungi</taxon>
        <taxon>Dikarya</taxon>
        <taxon>Ascomycota</taxon>
        <taxon>Pezizomycotina</taxon>
        <taxon>Sordariomycetes</taxon>
        <taxon>Hypocreomycetidae</taxon>
        <taxon>Glomerellales</taxon>
        <taxon>Plectosphaerellaceae</taxon>
        <taxon>Plectosphaerella</taxon>
    </lineage>
</organism>
<feature type="signal peptide" evidence="1">
    <location>
        <begin position="1"/>
        <end position="27"/>
    </location>
</feature>
<evidence type="ECO:0000313" key="3">
    <source>
        <dbReference type="Proteomes" id="UP000813385"/>
    </source>
</evidence>
<protein>
    <submittedName>
        <fullName evidence="2">Uncharacterized protein</fullName>
    </submittedName>
</protein>
<dbReference type="OrthoDB" id="10438060at2759"/>
<comment type="caution">
    <text evidence="2">The sequence shown here is derived from an EMBL/GenBank/DDBJ whole genome shotgun (WGS) entry which is preliminary data.</text>
</comment>
<name>A0A8K0T6X9_9PEZI</name>
<keyword evidence="1" id="KW-0732">Signal</keyword>
<evidence type="ECO:0000313" key="2">
    <source>
        <dbReference type="EMBL" id="KAH7347293.1"/>
    </source>
</evidence>